<keyword evidence="1" id="KW-1185">Reference proteome</keyword>
<evidence type="ECO:0000313" key="2">
    <source>
        <dbReference type="WBParaSite" id="SPAL_0001331600.1"/>
    </source>
</evidence>
<sequence>MYREIKTQLFVYLTTIPLKLSIMDKLAAGYYNAEETVNYWDGIPIKNIFGRTKQQLNFVKSWSWSVYQRKTFDFV</sequence>
<protein>
    <submittedName>
        <fullName evidence="2">Uncharacterized protein</fullName>
    </submittedName>
</protein>
<dbReference type="AlphaFoldDB" id="A0A0N5C5T9"/>
<name>A0A0N5C5T9_STREA</name>
<organism evidence="1 2">
    <name type="scientific">Strongyloides papillosus</name>
    <name type="common">Intestinal threadworm</name>
    <dbReference type="NCBI Taxonomy" id="174720"/>
    <lineage>
        <taxon>Eukaryota</taxon>
        <taxon>Metazoa</taxon>
        <taxon>Ecdysozoa</taxon>
        <taxon>Nematoda</taxon>
        <taxon>Chromadorea</taxon>
        <taxon>Rhabditida</taxon>
        <taxon>Tylenchina</taxon>
        <taxon>Panagrolaimomorpha</taxon>
        <taxon>Strongyloidoidea</taxon>
        <taxon>Strongyloididae</taxon>
        <taxon>Strongyloides</taxon>
    </lineage>
</organism>
<dbReference type="WBParaSite" id="SPAL_0001331600.1">
    <property type="protein sequence ID" value="SPAL_0001331600.1"/>
    <property type="gene ID" value="SPAL_0001331600"/>
</dbReference>
<proteinExistence type="predicted"/>
<evidence type="ECO:0000313" key="1">
    <source>
        <dbReference type="Proteomes" id="UP000046392"/>
    </source>
</evidence>
<accession>A0A0N5C5T9</accession>
<dbReference type="Proteomes" id="UP000046392">
    <property type="component" value="Unplaced"/>
</dbReference>
<reference evidence="2" key="1">
    <citation type="submission" date="2017-02" db="UniProtKB">
        <authorList>
            <consortium name="WormBaseParasite"/>
        </authorList>
    </citation>
    <scope>IDENTIFICATION</scope>
</reference>